<dbReference type="GO" id="GO:0046872">
    <property type="term" value="F:metal ion binding"/>
    <property type="evidence" value="ECO:0007669"/>
    <property type="project" value="UniProtKB-KW"/>
</dbReference>
<evidence type="ECO:0000313" key="6">
    <source>
        <dbReference type="EMBL" id="KAG8172943.1"/>
    </source>
</evidence>
<dbReference type="Proteomes" id="UP000827092">
    <property type="component" value="Unassembled WGS sequence"/>
</dbReference>
<evidence type="ECO:0000313" key="7">
    <source>
        <dbReference type="Proteomes" id="UP000827092"/>
    </source>
</evidence>
<organism evidence="6 7">
    <name type="scientific">Oedothorax gibbosus</name>
    <dbReference type="NCBI Taxonomy" id="931172"/>
    <lineage>
        <taxon>Eukaryota</taxon>
        <taxon>Metazoa</taxon>
        <taxon>Ecdysozoa</taxon>
        <taxon>Arthropoda</taxon>
        <taxon>Chelicerata</taxon>
        <taxon>Arachnida</taxon>
        <taxon>Araneae</taxon>
        <taxon>Araneomorphae</taxon>
        <taxon>Entelegynae</taxon>
        <taxon>Araneoidea</taxon>
        <taxon>Linyphiidae</taxon>
        <taxon>Erigoninae</taxon>
        <taxon>Oedothorax</taxon>
    </lineage>
</organism>
<dbReference type="PANTHER" id="PTHR42909">
    <property type="entry name" value="ZGC:136858"/>
    <property type="match status" value="1"/>
</dbReference>
<comment type="caution">
    <text evidence="6">The sequence shown here is derived from an EMBL/GenBank/DDBJ whole genome shotgun (WGS) entry which is preliminary data.</text>
</comment>
<dbReference type="EMBL" id="JAFNEN010002216">
    <property type="protein sequence ID" value="KAG8172943.1"/>
    <property type="molecule type" value="Genomic_DNA"/>
</dbReference>
<keyword evidence="7" id="KW-1185">Reference proteome</keyword>
<reference evidence="6 7" key="1">
    <citation type="journal article" date="2022" name="Nat. Ecol. Evol.">
        <title>A masculinizing supergene underlies an exaggerated male reproductive morph in a spider.</title>
        <authorList>
            <person name="Hendrickx F."/>
            <person name="De Corte Z."/>
            <person name="Sonet G."/>
            <person name="Van Belleghem S.M."/>
            <person name="Kostlbacher S."/>
            <person name="Vangestel C."/>
        </authorList>
    </citation>
    <scope>NUCLEOTIDE SEQUENCE [LARGE SCALE GENOMIC DNA]</scope>
    <source>
        <strain evidence="6">W744_W776</strain>
    </source>
</reference>
<dbReference type="AlphaFoldDB" id="A0AAV6TMJ5"/>
<dbReference type="Gene3D" id="3.40.1790.10">
    <property type="entry name" value="Indigoidine synthase domain"/>
    <property type="match status" value="1"/>
</dbReference>
<evidence type="ECO:0000256" key="2">
    <source>
        <dbReference type="ARBA" id="ARBA00022801"/>
    </source>
</evidence>
<dbReference type="Pfam" id="PF04227">
    <property type="entry name" value="Indigoidine_A"/>
    <property type="match status" value="1"/>
</dbReference>
<protein>
    <recommendedName>
        <fullName evidence="8">Pseudouridine-5'-phosphate glycosidase</fullName>
    </recommendedName>
</protein>
<evidence type="ECO:0000256" key="3">
    <source>
        <dbReference type="ARBA" id="ARBA00023211"/>
    </source>
</evidence>
<evidence type="ECO:0000256" key="1">
    <source>
        <dbReference type="ARBA" id="ARBA00022723"/>
    </source>
</evidence>
<evidence type="ECO:0000256" key="4">
    <source>
        <dbReference type="ARBA" id="ARBA00023239"/>
    </source>
</evidence>
<dbReference type="PANTHER" id="PTHR42909:SF1">
    <property type="entry name" value="CARBOHYDRATE KINASE PFKB DOMAIN-CONTAINING PROTEIN"/>
    <property type="match status" value="1"/>
</dbReference>
<proteinExistence type="predicted"/>
<dbReference type="InterPro" id="IPR022830">
    <property type="entry name" value="Indigdn_synthA-like"/>
</dbReference>
<evidence type="ECO:0008006" key="8">
    <source>
        <dbReference type="Google" id="ProtNLM"/>
    </source>
</evidence>
<keyword evidence="3" id="KW-0464">Manganese</keyword>
<keyword evidence="2" id="KW-0378">Hydrolase</keyword>
<evidence type="ECO:0000256" key="5">
    <source>
        <dbReference type="ARBA" id="ARBA00023295"/>
    </source>
</evidence>
<dbReference type="GO" id="GO:0016798">
    <property type="term" value="F:hydrolase activity, acting on glycosyl bonds"/>
    <property type="evidence" value="ECO:0007669"/>
    <property type="project" value="UniProtKB-KW"/>
</dbReference>
<gene>
    <name evidence="6" type="ORF">JTE90_006708</name>
</gene>
<keyword evidence="5" id="KW-0326">Glycosidase</keyword>
<dbReference type="GO" id="GO:0005737">
    <property type="term" value="C:cytoplasm"/>
    <property type="evidence" value="ECO:0007669"/>
    <property type="project" value="TreeGrafter"/>
</dbReference>
<dbReference type="GO" id="GO:0004730">
    <property type="term" value="F:pseudouridylate synthase activity"/>
    <property type="evidence" value="ECO:0007669"/>
    <property type="project" value="InterPro"/>
</dbReference>
<accession>A0AAV6TMJ5</accession>
<dbReference type="InterPro" id="IPR007342">
    <property type="entry name" value="PsuG"/>
</dbReference>
<dbReference type="SUPFAM" id="SSF110581">
    <property type="entry name" value="Indigoidine synthase A-like"/>
    <property type="match status" value="1"/>
</dbReference>
<keyword evidence="4" id="KW-0456">Lyase</keyword>
<sequence length="123" mass="13694">MHRHTGILKQSYRCFFSKSSKIGPSDFFKFSEEVSENLCKGNPVVALESTLITHGLPYPENLRTACRLEAIVRENKVTPATIGIIGGKVHIGMNLNELGAISLKNKNLLKISRRDLPFVLSKI</sequence>
<name>A0AAV6TMJ5_9ARAC</name>
<keyword evidence="1" id="KW-0479">Metal-binding</keyword>